<dbReference type="Pfam" id="PF02441">
    <property type="entry name" value="Flavoprotein"/>
    <property type="match status" value="1"/>
</dbReference>
<dbReference type="GO" id="GO:0004633">
    <property type="term" value="F:phosphopantothenoylcysteine decarboxylase activity"/>
    <property type="evidence" value="ECO:0007669"/>
    <property type="project" value="TreeGrafter"/>
</dbReference>
<gene>
    <name evidence="4" type="ORF">BSTOLATCC_MIC34753</name>
</gene>
<evidence type="ECO:0000313" key="5">
    <source>
        <dbReference type="Proteomes" id="UP001162131"/>
    </source>
</evidence>
<dbReference type="GO" id="GO:0010181">
    <property type="term" value="F:FMN binding"/>
    <property type="evidence" value="ECO:0007669"/>
    <property type="project" value="TreeGrafter"/>
</dbReference>
<evidence type="ECO:0000313" key="4">
    <source>
        <dbReference type="EMBL" id="CAG9323713.1"/>
    </source>
</evidence>
<dbReference type="Gene3D" id="3.40.50.1950">
    <property type="entry name" value="Flavin prenyltransferase-like"/>
    <property type="match status" value="1"/>
</dbReference>
<reference evidence="4" key="1">
    <citation type="submission" date="2021-09" db="EMBL/GenBank/DDBJ databases">
        <authorList>
            <consortium name="AG Swart"/>
            <person name="Singh M."/>
            <person name="Singh A."/>
            <person name="Seah K."/>
            <person name="Emmerich C."/>
        </authorList>
    </citation>
    <scope>NUCLEOTIDE SEQUENCE</scope>
    <source>
        <strain evidence="4">ATCC30299</strain>
    </source>
</reference>
<sequence length="196" mass="21824">MEEDLKNSSETKKNILIGATGSVAAVRTIPIARGFIEAGYNVKIAVTESAKNFISEESPICEVYDEQSHWSQWKNNHQVLHINLRKWADILLIAPLDANTLAKMANGLCDNLLTCVVRAWDLSKPMVLAPAMNTMMWENPFTNEHLNKVREVYNAHIVGPIAKTLACQETGIGAISDTQEIIRCCISLLSNNYIIQ</sequence>
<evidence type="ECO:0000259" key="3">
    <source>
        <dbReference type="Pfam" id="PF02441"/>
    </source>
</evidence>
<protein>
    <recommendedName>
        <fullName evidence="3">Flavoprotein domain-containing protein</fullName>
    </recommendedName>
</protein>
<comment type="caution">
    <text evidence="4">The sequence shown here is derived from an EMBL/GenBank/DDBJ whole genome shotgun (WGS) entry which is preliminary data.</text>
</comment>
<name>A0AAU9JDT9_9CILI</name>
<dbReference type="EMBL" id="CAJZBQ010000035">
    <property type="protein sequence ID" value="CAG9323713.1"/>
    <property type="molecule type" value="Genomic_DNA"/>
</dbReference>
<comment type="similarity">
    <text evidence="2">Belongs to the HFCD (homooligomeric flavin containing Cys decarboxylase) superfamily.</text>
</comment>
<dbReference type="GO" id="GO:0071513">
    <property type="term" value="C:phosphopantothenoylcysteine decarboxylase complex"/>
    <property type="evidence" value="ECO:0007669"/>
    <property type="project" value="TreeGrafter"/>
</dbReference>
<organism evidence="4 5">
    <name type="scientific">Blepharisma stoltei</name>
    <dbReference type="NCBI Taxonomy" id="1481888"/>
    <lineage>
        <taxon>Eukaryota</taxon>
        <taxon>Sar</taxon>
        <taxon>Alveolata</taxon>
        <taxon>Ciliophora</taxon>
        <taxon>Postciliodesmatophora</taxon>
        <taxon>Heterotrichea</taxon>
        <taxon>Heterotrichida</taxon>
        <taxon>Blepharismidae</taxon>
        <taxon>Blepharisma</taxon>
    </lineage>
</organism>
<dbReference type="PANTHER" id="PTHR14359:SF6">
    <property type="entry name" value="PHOSPHOPANTOTHENOYLCYSTEINE DECARBOXYLASE"/>
    <property type="match status" value="1"/>
</dbReference>
<keyword evidence="1" id="KW-0173">Coenzyme A biosynthesis</keyword>
<evidence type="ECO:0000256" key="2">
    <source>
        <dbReference type="ARBA" id="ARBA00038350"/>
    </source>
</evidence>
<feature type="domain" description="Flavoprotein" evidence="3">
    <location>
        <begin position="13"/>
        <end position="173"/>
    </location>
</feature>
<evidence type="ECO:0000256" key="1">
    <source>
        <dbReference type="ARBA" id="ARBA00022993"/>
    </source>
</evidence>
<accession>A0AAU9JDT9</accession>
<dbReference type="InterPro" id="IPR036551">
    <property type="entry name" value="Flavin_trans-like"/>
</dbReference>
<dbReference type="Proteomes" id="UP001162131">
    <property type="component" value="Unassembled WGS sequence"/>
</dbReference>
<dbReference type="InterPro" id="IPR003382">
    <property type="entry name" value="Flavoprotein"/>
</dbReference>
<proteinExistence type="inferred from homology"/>
<keyword evidence="5" id="KW-1185">Reference proteome</keyword>
<dbReference type="SUPFAM" id="SSF52507">
    <property type="entry name" value="Homo-oligomeric flavin-containing Cys decarboxylases, HFCD"/>
    <property type="match status" value="1"/>
</dbReference>
<dbReference type="GO" id="GO:0015937">
    <property type="term" value="P:coenzyme A biosynthetic process"/>
    <property type="evidence" value="ECO:0007669"/>
    <property type="project" value="UniProtKB-KW"/>
</dbReference>
<dbReference type="PANTHER" id="PTHR14359">
    <property type="entry name" value="HOMO-OLIGOMERIC FLAVIN CONTAINING CYS DECARBOXYLASE FAMILY"/>
    <property type="match status" value="1"/>
</dbReference>
<dbReference type="AlphaFoldDB" id="A0AAU9JDT9"/>